<dbReference type="Gene3D" id="3.30.200.20">
    <property type="entry name" value="Phosphorylase Kinase, domain 1"/>
    <property type="match status" value="1"/>
</dbReference>
<evidence type="ECO:0000256" key="1">
    <source>
        <dbReference type="ARBA" id="ARBA00022679"/>
    </source>
</evidence>
<keyword evidence="2" id="KW-0547">Nucleotide-binding</keyword>
<reference evidence="6 7" key="1">
    <citation type="journal article" date="2019" name="G3 (Bethesda)">
        <title>Sequencing of a Wild Apple (Malus baccata) Genome Unravels the Differences Between Cultivated and Wild Apple Species Regarding Disease Resistance and Cold Tolerance.</title>
        <authorList>
            <person name="Chen X."/>
        </authorList>
    </citation>
    <scope>NUCLEOTIDE SEQUENCE [LARGE SCALE GENOMIC DNA]</scope>
    <source>
        <strain evidence="7">cv. Shandingzi</strain>
        <tissue evidence="6">Leaves</tissue>
    </source>
</reference>
<gene>
    <name evidence="6" type="ORF">C1H46_010579</name>
</gene>
<evidence type="ECO:0000256" key="4">
    <source>
        <dbReference type="ARBA" id="ARBA00022840"/>
    </source>
</evidence>
<protein>
    <recommendedName>
        <fullName evidence="5">Protein kinase domain-containing protein</fullName>
    </recommendedName>
</protein>
<dbReference type="SUPFAM" id="SSF56112">
    <property type="entry name" value="Protein kinase-like (PK-like)"/>
    <property type="match status" value="1"/>
</dbReference>
<dbReference type="InterPro" id="IPR050339">
    <property type="entry name" value="CC_SR_Kinase"/>
</dbReference>
<name>A0A540MYA6_MALBA</name>
<proteinExistence type="predicted"/>
<feature type="domain" description="Protein kinase" evidence="5">
    <location>
        <begin position="9"/>
        <end position="216"/>
    </location>
</feature>
<dbReference type="GO" id="GO:0005524">
    <property type="term" value="F:ATP binding"/>
    <property type="evidence" value="ECO:0007669"/>
    <property type="project" value="UniProtKB-KW"/>
</dbReference>
<dbReference type="Gene3D" id="1.10.510.10">
    <property type="entry name" value="Transferase(Phosphotransferase) domain 1"/>
    <property type="match status" value="1"/>
</dbReference>
<dbReference type="SMART" id="SM00220">
    <property type="entry name" value="S_TKc"/>
    <property type="match status" value="1"/>
</dbReference>
<keyword evidence="7" id="KW-1185">Reference proteome</keyword>
<keyword evidence="1" id="KW-0808">Transferase</keyword>
<evidence type="ECO:0000256" key="3">
    <source>
        <dbReference type="ARBA" id="ARBA00022777"/>
    </source>
</evidence>
<evidence type="ECO:0000313" key="7">
    <source>
        <dbReference type="Proteomes" id="UP000315295"/>
    </source>
</evidence>
<dbReference type="Proteomes" id="UP000315295">
    <property type="component" value="Unassembled WGS sequence"/>
</dbReference>
<dbReference type="GO" id="GO:0005634">
    <property type="term" value="C:nucleus"/>
    <property type="evidence" value="ECO:0007669"/>
    <property type="project" value="TreeGrafter"/>
</dbReference>
<comment type="caution">
    <text evidence="6">The sequence shown here is derived from an EMBL/GenBank/DDBJ whole genome shotgun (WGS) entry which is preliminary data.</text>
</comment>
<accession>A0A540MYA6</accession>
<dbReference type="InterPro" id="IPR000719">
    <property type="entry name" value="Prot_kinase_dom"/>
</dbReference>
<keyword evidence="3" id="KW-0418">Kinase</keyword>
<evidence type="ECO:0000259" key="5">
    <source>
        <dbReference type="SMART" id="SM00220"/>
    </source>
</evidence>
<organism evidence="6 7">
    <name type="scientific">Malus baccata</name>
    <name type="common">Siberian crab apple</name>
    <name type="synonym">Pyrus baccata</name>
    <dbReference type="NCBI Taxonomy" id="106549"/>
    <lineage>
        <taxon>Eukaryota</taxon>
        <taxon>Viridiplantae</taxon>
        <taxon>Streptophyta</taxon>
        <taxon>Embryophyta</taxon>
        <taxon>Tracheophyta</taxon>
        <taxon>Spermatophyta</taxon>
        <taxon>Magnoliopsida</taxon>
        <taxon>eudicotyledons</taxon>
        <taxon>Gunneridae</taxon>
        <taxon>Pentapetalae</taxon>
        <taxon>rosids</taxon>
        <taxon>fabids</taxon>
        <taxon>Rosales</taxon>
        <taxon>Rosaceae</taxon>
        <taxon>Amygdaloideae</taxon>
        <taxon>Maleae</taxon>
        <taxon>Malus</taxon>
    </lineage>
</organism>
<dbReference type="InterPro" id="IPR011009">
    <property type="entry name" value="Kinase-like_dom_sf"/>
</dbReference>
<dbReference type="GO" id="GO:0005737">
    <property type="term" value="C:cytoplasm"/>
    <property type="evidence" value="ECO:0007669"/>
    <property type="project" value="TreeGrafter"/>
</dbReference>
<keyword evidence="4" id="KW-0067">ATP-binding</keyword>
<evidence type="ECO:0000313" key="6">
    <source>
        <dbReference type="EMBL" id="TQE03772.1"/>
    </source>
</evidence>
<dbReference type="GO" id="GO:0004672">
    <property type="term" value="F:protein kinase activity"/>
    <property type="evidence" value="ECO:0007669"/>
    <property type="project" value="InterPro"/>
</dbReference>
<dbReference type="PANTHER" id="PTHR11042">
    <property type="entry name" value="EUKARYOTIC TRANSLATION INITIATION FACTOR 2-ALPHA KINASE EIF2-ALPHA KINASE -RELATED"/>
    <property type="match status" value="1"/>
</dbReference>
<dbReference type="AlphaFoldDB" id="A0A540MYA6"/>
<dbReference type="EMBL" id="VIEB01000150">
    <property type="protein sequence ID" value="TQE03772.1"/>
    <property type="molecule type" value="Genomic_DNA"/>
</dbReference>
<sequence>MPKNWEVNFKRYGSFATVSHCRHNVDGCDYAVKKIAIGRYKEFDYGRSFVDAVFPDGRFVPESESESDTSESEFTPEQCSCLCIVQELCDGTLKEHLSNGTIKKLSVEERLIILQQITEGLKYLHSKNFVLNFATGDAGDVVMPGFYRPPASEVRDRHFDMYSLIRYFFYFKMPVSNFTCWRSVKPRHDHITSITSSKIQDLLFQEASLIKLMIFLLNIAHVCALFKTCAG</sequence>
<evidence type="ECO:0000256" key="2">
    <source>
        <dbReference type="ARBA" id="ARBA00022741"/>
    </source>
</evidence>